<evidence type="ECO:0000256" key="6">
    <source>
        <dbReference type="SAM" id="Phobius"/>
    </source>
</evidence>
<accession>A0A6I9QF75</accession>
<dbReference type="FunFam" id="3.30.430.20:FF:000003">
    <property type="entry name" value="Cysteine-rich RLK (RECEPTOR-like protein kinase) 10"/>
    <property type="match status" value="1"/>
</dbReference>
<dbReference type="GeneID" id="105034624"/>
<feature type="chain" id="PRO_5026757195" evidence="7">
    <location>
        <begin position="32"/>
        <end position="366"/>
    </location>
</feature>
<protein>
    <submittedName>
        <fullName evidence="10">Cysteine-rich repeat secretory protein 38</fullName>
    </submittedName>
</protein>
<evidence type="ECO:0000313" key="10">
    <source>
        <dbReference type="RefSeq" id="XP_010908140.1"/>
    </source>
</evidence>
<dbReference type="FunFam" id="3.30.430.20:FF:000002">
    <property type="entry name" value="Cysteine-rich receptor-like protein kinase 10"/>
    <property type="match status" value="1"/>
</dbReference>
<name>A0A6I9QF75_ELAGV</name>
<dbReference type="OrthoDB" id="696781at2759"/>
<dbReference type="InterPro" id="IPR050581">
    <property type="entry name" value="CRR_secretory_protein"/>
</dbReference>
<evidence type="ECO:0000256" key="5">
    <source>
        <dbReference type="ARBA" id="ARBA00038515"/>
    </source>
</evidence>
<dbReference type="AlphaFoldDB" id="A0A6I9QF75"/>
<keyword evidence="4" id="KW-0677">Repeat</keyword>
<feature type="transmembrane region" description="Helical" evidence="6">
    <location>
        <begin position="292"/>
        <end position="315"/>
    </location>
</feature>
<evidence type="ECO:0000259" key="8">
    <source>
        <dbReference type="PROSITE" id="PS51473"/>
    </source>
</evidence>
<organism evidence="9 10">
    <name type="scientific">Elaeis guineensis var. tenera</name>
    <name type="common">Oil palm</name>
    <dbReference type="NCBI Taxonomy" id="51953"/>
    <lineage>
        <taxon>Eukaryota</taxon>
        <taxon>Viridiplantae</taxon>
        <taxon>Streptophyta</taxon>
        <taxon>Embryophyta</taxon>
        <taxon>Tracheophyta</taxon>
        <taxon>Spermatophyta</taxon>
        <taxon>Magnoliopsida</taxon>
        <taxon>Liliopsida</taxon>
        <taxon>Arecaceae</taxon>
        <taxon>Arecoideae</taxon>
        <taxon>Cocoseae</taxon>
        <taxon>Elaeidinae</taxon>
        <taxon>Elaeis</taxon>
    </lineage>
</organism>
<feature type="domain" description="Gnk2-homologous" evidence="8">
    <location>
        <begin position="141"/>
        <end position="250"/>
    </location>
</feature>
<dbReference type="InParanoid" id="A0A6I9QF75"/>
<feature type="domain" description="Gnk2-homologous" evidence="8">
    <location>
        <begin position="32"/>
        <end position="135"/>
    </location>
</feature>
<evidence type="ECO:0000256" key="2">
    <source>
        <dbReference type="ARBA" id="ARBA00022525"/>
    </source>
</evidence>
<dbReference type="PROSITE" id="PS51473">
    <property type="entry name" value="GNK2"/>
    <property type="match status" value="2"/>
</dbReference>
<dbReference type="KEGG" id="egu:105034624"/>
<dbReference type="RefSeq" id="XP_073115513.1">
    <property type="nucleotide sequence ID" value="XM_073259412.1"/>
</dbReference>
<evidence type="ECO:0000256" key="4">
    <source>
        <dbReference type="ARBA" id="ARBA00022737"/>
    </source>
</evidence>
<keyword evidence="2" id="KW-0964">Secreted</keyword>
<dbReference type="Proteomes" id="UP000504607">
    <property type="component" value="Unplaced"/>
</dbReference>
<proteinExistence type="inferred from homology"/>
<comment type="similarity">
    <text evidence="5">Belongs to the cysteine-rich repeat secretory protein family.</text>
</comment>
<comment type="subcellular location">
    <subcellularLocation>
        <location evidence="1">Secreted</location>
    </subcellularLocation>
</comment>
<dbReference type="RefSeq" id="XP_010908140.1">
    <property type="nucleotide sequence ID" value="XM_010909838.3"/>
</dbReference>
<gene>
    <name evidence="10" type="primary">LOC105034624</name>
</gene>
<dbReference type="InterPro" id="IPR002902">
    <property type="entry name" value="GNK2"/>
</dbReference>
<dbReference type="CDD" id="cd23509">
    <property type="entry name" value="Gnk2-like"/>
    <property type="match status" value="2"/>
</dbReference>
<reference evidence="10" key="1">
    <citation type="submission" date="2025-08" db="UniProtKB">
        <authorList>
            <consortium name="RefSeq"/>
        </authorList>
    </citation>
    <scope>IDENTIFICATION</scope>
</reference>
<dbReference type="InterPro" id="IPR038408">
    <property type="entry name" value="GNK2_sf"/>
</dbReference>
<evidence type="ECO:0000256" key="1">
    <source>
        <dbReference type="ARBA" id="ARBA00004613"/>
    </source>
</evidence>
<keyword evidence="6" id="KW-0812">Transmembrane</keyword>
<keyword evidence="6" id="KW-0472">Membrane</keyword>
<dbReference type="GO" id="GO:0005576">
    <property type="term" value="C:extracellular region"/>
    <property type="evidence" value="ECO:0007669"/>
    <property type="project" value="UniProtKB-SubCell"/>
</dbReference>
<dbReference type="Pfam" id="PF01657">
    <property type="entry name" value="Stress-antifung"/>
    <property type="match status" value="2"/>
</dbReference>
<evidence type="ECO:0000256" key="7">
    <source>
        <dbReference type="SAM" id="SignalP"/>
    </source>
</evidence>
<dbReference type="Gene3D" id="3.30.430.20">
    <property type="entry name" value="Gnk2 domain, C-X8-C-X2-C motif"/>
    <property type="match status" value="2"/>
</dbReference>
<dbReference type="FunCoup" id="A0A6I9QF75">
    <property type="interactions" value="39"/>
</dbReference>
<evidence type="ECO:0000256" key="3">
    <source>
        <dbReference type="ARBA" id="ARBA00022729"/>
    </source>
</evidence>
<keyword evidence="3 7" id="KW-0732">Signal</keyword>
<keyword evidence="6" id="KW-1133">Transmembrane helix</keyword>
<feature type="signal peptide" evidence="7">
    <location>
        <begin position="1"/>
        <end position="31"/>
    </location>
</feature>
<evidence type="ECO:0000313" key="9">
    <source>
        <dbReference type="Proteomes" id="UP000504607"/>
    </source>
</evidence>
<dbReference type="PANTHER" id="PTHR32411">
    <property type="entry name" value="CYSTEINE-RICH REPEAT SECRETORY PROTEIN 38-RELATED"/>
    <property type="match status" value="1"/>
</dbReference>
<sequence length="366" mass="39907">MFPSLSSCSSPFLRCLLLFFLLLNHSSPATAGLLGQICGKTGKYTTNSTYASNLNLLLTSLDSNTSLFGGFSKATIGQIPNRIYGLALCRGDTDASVCRSCLDTAIQDAPNLCPYAKGTIIWYDHCLLHYSNQLFLSTIDTSNEIFMYNIYKITDPSRFDKLLDVLMGRIADWAAYNSTKMFATGEMMNSTNPPFPTIYGLAQCTRDLSRSQCRQCLSGILDPRPSIFEGKRGARVLGGSCNYRYEIYPFYLGASTLRLQSPLETAPPPVTMAPPLITPAGKEGKETNVTDMVLAIAIPLVAAFLLISTICICFWRRKPVVKLPLDGTSLEELASAKSLLLDSSTLRVAAANFPEENKLGEGGFGV</sequence>
<dbReference type="PANTHER" id="PTHR32411:SF43">
    <property type="entry name" value="CYSTEINE-RICH REPEAT SECRETORY PROTEIN 38"/>
    <property type="match status" value="1"/>
</dbReference>
<keyword evidence="9" id="KW-1185">Reference proteome</keyword>